<gene>
    <name evidence="5" type="ORF">SOO65_20610</name>
</gene>
<evidence type="ECO:0000256" key="3">
    <source>
        <dbReference type="RuleBase" id="RU000363"/>
    </source>
</evidence>
<evidence type="ECO:0000313" key="5">
    <source>
        <dbReference type="EMBL" id="WPU65103.1"/>
    </source>
</evidence>
<dbReference type="InterPro" id="IPR020904">
    <property type="entry name" value="Sc_DH/Rdtase_CS"/>
</dbReference>
<dbReference type="AlphaFoldDB" id="A0AAX4HPS4"/>
<dbReference type="SMART" id="SM00822">
    <property type="entry name" value="PKS_KR"/>
    <property type="match status" value="1"/>
</dbReference>
<sequence length="281" mass="31418">MRKVLITGATSGFGKLLVHAFLRNGDHVIATGRNLTSRKEIFESERKPNARLTELSMDVTNKAEVASTMKEVEAQFGSIDILINNAGYGLFGALEDLQEEEIRYQMEVNFFGTVNVTQAFLPLLRKSRGKIFNFSSVFGFMGFPLTSLYCASKFAVEGLTESLRGELAPHGVQVCLIEPGGYRTNFGPNLAWSMKNPASVYRQQFENYKKIHAKISARKPQEPTEVSEGILKLSKRSKLPMRKVFGKDGGMSYVLRRFLPTGLYYGIMDVAFKKLFTGKIA</sequence>
<dbReference type="Proteomes" id="UP001324634">
    <property type="component" value="Chromosome"/>
</dbReference>
<protein>
    <submittedName>
        <fullName evidence="5">SDR family oxidoreductase</fullName>
        <ecNumber evidence="5">1.1.-.-</ecNumber>
    </submittedName>
</protein>
<dbReference type="PANTHER" id="PTHR43976:SF16">
    <property type="entry name" value="SHORT-CHAIN DEHYDROGENASE_REDUCTASE FAMILY PROTEIN"/>
    <property type="match status" value="1"/>
</dbReference>
<reference evidence="5 6" key="1">
    <citation type="submission" date="2023-11" db="EMBL/GenBank/DDBJ databases">
        <title>Peredibacter starrii A3.12.</title>
        <authorList>
            <person name="Mitchell R.J."/>
        </authorList>
    </citation>
    <scope>NUCLEOTIDE SEQUENCE [LARGE SCALE GENOMIC DNA]</scope>
    <source>
        <strain evidence="5 6">A3.12</strain>
    </source>
</reference>
<organism evidence="5 6">
    <name type="scientific">Peredibacter starrii</name>
    <dbReference type="NCBI Taxonomy" id="28202"/>
    <lineage>
        <taxon>Bacteria</taxon>
        <taxon>Pseudomonadati</taxon>
        <taxon>Bdellovibrionota</taxon>
        <taxon>Bacteriovoracia</taxon>
        <taxon>Bacteriovoracales</taxon>
        <taxon>Bacteriovoracaceae</taxon>
        <taxon>Peredibacter</taxon>
    </lineage>
</organism>
<proteinExistence type="inferred from homology"/>
<evidence type="ECO:0000256" key="2">
    <source>
        <dbReference type="ARBA" id="ARBA00023002"/>
    </source>
</evidence>
<dbReference type="InterPro" id="IPR036291">
    <property type="entry name" value="NAD(P)-bd_dom_sf"/>
</dbReference>
<dbReference type="PRINTS" id="PR00081">
    <property type="entry name" value="GDHRDH"/>
</dbReference>
<dbReference type="PROSITE" id="PS00061">
    <property type="entry name" value="ADH_SHORT"/>
    <property type="match status" value="1"/>
</dbReference>
<dbReference type="CDD" id="cd05374">
    <property type="entry name" value="17beta-HSD-like_SDR_c"/>
    <property type="match status" value="1"/>
</dbReference>
<dbReference type="EC" id="1.1.-.-" evidence="5"/>
<evidence type="ECO:0000313" key="6">
    <source>
        <dbReference type="Proteomes" id="UP001324634"/>
    </source>
</evidence>
<dbReference type="PRINTS" id="PR00080">
    <property type="entry name" value="SDRFAMILY"/>
</dbReference>
<dbReference type="GO" id="GO:0016491">
    <property type="term" value="F:oxidoreductase activity"/>
    <property type="evidence" value="ECO:0007669"/>
    <property type="project" value="UniProtKB-KW"/>
</dbReference>
<keyword evidence="2 5" id="KW-0560">Oxidoreductase</keyword>
<name>A0AAX4HPS4_9BACT</name>
<dbReference type="InterPro" id="IPR057326">
    <property type="entry name" value="KR_dom"/>
</dbReference>
<dbReference type="InterPro" id="IPR002347">
    <property type="entry name" value="SDR_fam"/>
</dbReference>
<dbReference type="SUPFAM" id="SSF51735">
    <property type="entry name" value="NAD(P)-binding Rossmann-fold domains"/>
    <property type="match status" value="1"/>
</dbReference>
<dbReference type="EMBL" id="CP139487">
    <property type="protein sequence ID" value="WPU65103.1"/>
    <property type="molecule type" value="Genomic_DNA"/>
</dbReference>
<evidence type="ECO:0000259" key="4">
    <source>
        <dbReference type="SMART" id="SM00822"/>
    </source>
</evidence>
<keyword evidence="6" id="KW-1185">Reference proteome</keyword>
<dbReference type="PANTHER" id="PTHR43976">
    <property type="entry name" value="SHORT CHAIN DEHYDROGENASE"/>
    <property type="match status" value="1"/>
</dbReference>
<dbReference type="Pfam" id="PF00106">
    <property type="entry name" value="adh_short"/>
    <property type="match status" value="1"/>
</dbReference>
<dbReference type="KEGG" id="psti:SOO65_20610"/>
<comment type="similarity">
    <text evidence="1 3">Belongs to the short-chain dehydrogenases/reductases (SDR) family.</text>
</comment>
<evidence type="ECO:0000256" key="1">
    <source>
        <dbReference type="ARBA" id="ARBA00006484"/>
    </source>
</evidence>
<dbReference type="Gene3D" id="3.40.50.720">
    <property type="entry name" value="NAD(P)-binding Rossmann-like Domain"/>
    <property type="match status" value="1"/>
</dbReference>
<accession>A0AAX4HPS4</accession>
<feature type="domain" description="Ketoreductase" evidence="4">
    <location>
        <begin position="2"/>
        <end position="180"/>
    </location>
</feature>
<dbReference type="RefSeq" id="WP_321395154.1">
    <property type="nucleotide sequence ID" value="NZ_CP139487.1"/>
</dbReference>
<dbReference type="InterPro" id="IPR051911">
    <property type="entry name" value="SDR_oxidoreductase"/>
</dbReference>